<evidence type="ECO:0000313" key="2">
    <source>
        <dbReference type="EMBL" id="TJY37784.1"/>
    </source>
</evidence>
<keyword evidence="3" id="KW-1185">Reference proteome</keyword>
<organism evidence="2 3">
    <name type="scientific">Pontimicrobium aquaticum</name>
    <dbReference type="NCBI Taxonomy" id="2565367"/>
    <lineage>
        <taxon>Bacteria</taxon>
        <taxon>Pseudomonadati</taxon>
        <taxon>Bacteroidota</taxon>
        <taxon>Flavobacteriia</taxon>
        <taxon>Flavobacteriales</taxon>
        <taxon>Flavobacteriaceae</taxon>
        <taxon>Pontimicrobium</taxon>
    </lineage>
</organism>
<dbReference type="NCBIfam" id="NF047558">
    <property type="entry name" value="TPR_END_plus"/>
    <property type="match status" value="1"/>
</dbReference>
<dbReference type="EMBL" id="SUPL01000001">
    <property type="protein sequence ID" value="TJY37784.1"/>
    <property type="molecule type" value="Genomic_DNA"/>
</dbReference>
<evidence type="ECO:0000313" key="3">
    <source>
        <dbReference type="Proteomes" id="UP000307657"/>
    </source>
</evidence>
<dbReference type="InterPro" id="IPR018728">
    <property type="entry name" value="DUF2268"/>
</dbReference>
<feature type="domain" description="DUF2268" evidence="1">
    <location>
        <begin position="284"/>
        <end position="392"/>
    </location>
</feature>
<gene>
    <name evidence="2" type="ORF">E5167_00590</name>
</gene>
<proteinExistence type="predicted"/>
<dbReference type="RefSeq" id="WP_136839969.1">
    <property type="nucleotide sequence ID" value="NZ_SUPL01000001.1"/>
</dbReference>
<comment type="caution">
    <text evidence="2">The sequence shown here is derived from an EMBL/GenBank/DDBJ whole genome shotgun (WGS) entry which is preliminary data.</text>
</comment>
<dbReference type="OrthoDB" id="6402335at2"/>
<dbReference type="Pfam" id="PF10026">
    <property type="entry name" value="DUF2268"/>
    <property type="match status" value="1"/>
</dbReference>
<dbReference type="Proteomes" id="UP000307657">
    <property type="component" value="Unassembled WGS sequence"/>
</dbReference>
<dbReference type="AlphaFoldDB" id="A0A4U0F1Y1"/>
<reference evidence="2 3" key="1">
    <citation type="submission" date="2019-04" db="EMBL/GenBank/DDBJ databases">
        <title>Lacinutrix sp. nov., isolated from marine water.</title>
        <authorList>
            <person name="Kim W."/>
        </authorList>
    </citation>
    <scope>NUCLEOTIDE SEQUENCE [LARGE SCALE GENOMIC DNA]</scope>
    <source>
        <strain evidence="2 3">CAU 1491</strain>
    </source>
</reference>
<evidence type="ECO:0000259" key="1">
    <source>
        <dbReference type="Pfam" id="PF10026"/>
    </source>
</evidence>
<sequence>MKNFIILFAVLIFNSNALFSQSYKEVSLIADSLYSAKIYLKAGKEYDRAANLAWLKTIKKRYYYNAACSYSLAKKMDLAFRSLNLAVDNGFSDKTRVSKDIDLSYLHKDKRWNSLINAIVPKLSSSNPLSPKLVTSDIQNFYKAFDIAIKNPKDASKIFKENYLINGSVGLQDFFAYKVRDIDSFGAHVIKNKSFYKDIRSTVLKVENFKGDIHGYFTEFKTLYPEAVFPDVYFVISDLMSGGTKTNNGLLINSSVKSKTKKNSINWDKQTLEWTSDFFKTPVTVIHESVHFNQEGMANEKTLLKYAMIEGSAEFITELITGQSDVMRFFTEFIGKEKLIWKDFKKDMYDDKYMEWMLPQEGKRPMSAMYWVGYIICKSYYNEAKGKSKSEVINEILNIKDYKAFYKKSNADKYINENF</sequence>
<name>A0A4U0F1Y1_9FLAO</name>
<protein>
    <recommendedName>
        <fullName evidence="1">DUF2268 domain-containing protein</fullName>
    </recommendedName>
</protein>
<accession>A0A4U0F1Y1</accession>